<evidence type="ECO:0000256" key="10">
    <source>
        <dbReference type="ARBA" id="ARBA00024826"/>
    </source>
</evidence>
<organism evidence="15 16">
    <name type="scientific">Lasallia pustulata</name>
    <dbReference type="NCBI Taxonomy" id="136370"/>
    <lineage>
        <taxon>Eukaryota</taxon>
        <taxon>Fungi</taxon>
        <taxon>Dikarya</taxon>
        <taxon>Ascomycota</taxon>
        <taxon>Pezizomycotina</taxon>
        <taxon>Lecanoromycetes</taxon>
        <taxon>OSLEUM clade</taxon>
        <taxon>Umbilicariomycetidae</taxon>
        <taxon>Umbilicariales</taxon>
        <taxon>Umbilicariaceae</taxon>
        <taxon>Lasallia</taxon>
    </lineage>
</organism>
<keyword evidence="6 11" id="KW-0863">Zinc-finger</keyword>
<feature type="zinc finger region" description="C3H1-type" evidence="11">
    <location>
        <begin position="132"/>
        <end position="159"/>
    </location>
</feature>
<keyword evidence="8 12" id="KW-0694">RNA-binding</keyword>
<keyword evidence="16" id="KW-1185">Reference proteome</keyword>
<feature type="region of interest" description="Disordered" evidence="13">
    <location>
        <begin position="181"/>
        <end position="243"/>
    </location>
</feature>
<evidence type="ECO:0000256" key="6">
    <source>
        <dbReference type="ARBA" id="ARBA00022771"/>
    </source>
</evidence>
<feature type="domain" description="C3H1-type" evidence="14">
    <location>
        <begin position="132"/>
        <end position="159"/>
    </location>
</feature>
<dbReference type="GO" id="GO:0031124">
    <property type="term" value="P:mRNA 3'-end processing"/>
    <property type="evidence" value="ECO:0007669"/>
    <property type="project" value="UniProtKB-UniRule"/>
</dbReference>
<dbReference type="Gene3D" id="4.10.1000.10">
    <property type="entry name" value="Zinc finger, CCCH-type"/>
    <property type="match status" value="2"/>
</dbReference>
<keyword evidence="5 12" id="KW-0677">Repeat</keyword>
<evidence type="ECO:0000256" key="13">
    <source>
        <dbReference type="SAM" id="MobiDB-lite"/>
    </source>
</evidence>
<evidence type="ECO:0000256" key="5">
    <source>
        <dbReference type="ARBA" id="ARBA00022737"/>
    </source>
</evidence>
<evidence type="ECO:0000256" key="11">
    <source>
        <dbReference type="PROSITE-ProRule" id="PRU00723"/>
    </source>
</evidence>
<keyword evidence="9 12" id="KW-0539">Nucleus</keyword>
<dbReference type="Pfam" id="PF18345">
    <property type="entry name" value="zf_CCCH_4"/>
    <property type="match status" value="1"/>
</dbReference>
<name>A0A1W5DAA2_9LECA</name>
<dbReference type="InterPro" id="IPR000571">
    <property type="entry name" value="Znf_CCCH"/>
</dbReference>
<feature type="zinc finger region" description="C3H1-type" evidence="11">
    <location>
        <begin position="161"/>
        <end position="184"/>
    </location>
</feature>
<dbReference type="PANTHER" id="PTHR23102">
    <property type="entry name" value="CLEAVAGE AND POLYADENYLATION SPECIFICITY FACTOR SUBUNIT 4-RELATED"/>
    <property type="match status" value="1"/>
</dbReference>
<dbReference type="GO" id="GO:0005634">
    <property type="term" value="C:nucleus"/>
    <property type="evidence" value="ECO:0007669"/>
    <property type="project" value="UniProtKB-SubCell"/>
</dbReference>
<evidence type="ECO:0000313" key="16">
    <source>
        <dbReference type="Proteomes" id="UP000192927"/>
    </source>
</evidence>
<sequence>MAVAIGRAPALPRDPVDQILNPSHSIPAYSFAFSDFLKKEYRFGLDPSRPYCKAFREGHCPLGDACPDKHQVTHSFNNLVCKHWLRGLCKKGDQCEFLHEYNLRRMPECNHYTRSLHCPNGDECLYLHIDPASKIPPCPHYERGFCPLGPRCSKKHVRKPICKFYLAGFCPYGRQCKEGAHPRWPENLPRPTVKVERSAEELAKERQRIREEGEREDEREWERREGNRRDGRGRGKGRYGQRRRGGYDSLELWADGMRSERASPAGTWDDSDSDIAVASIVLRADPEEASTGDRVISKDAPGVPKHCGGAVLATTSRPNTQRREE</sequence>
<dbReference type="Pfam" id="PF14608">
    <property type="entry name" value="zf-CCCH_2"/>
    <property type="match status" value="4"/>
</dbReference>
<keyword evidence="3 12" id="KW-0507">mRNA processing</keyword>
<dbReference type="PANTHER" id="PTHR23102:SF24">
    <property type="entry name" value="CLEAVAGE AND POLYADENYLATION SPECIFICITY FACTOR SUBUNIT 4"/>
    <property type="match status" value="1"/>
</dbReference>
<accession>A0A1W5DAA2</accession>
<feature type="domain" description="C3H1-type" evidence="14">
    <location>
        <begin position="161"/>
        <end position="184"/>
    </location>
</feature>
<dbReference type="FunFam" id="4.10.1000.10:FF:000012">
    <property type="entry name" value="cleavage and polyadenylation specificity factor subunit 4"/>
    <property type="match status" value="1"/>
</dbReference>
<feature type="domain" description="C3H1-type" evidence="14">
    <location>
        <begin position="103"/>
        <end position="131"/>
    </location>
</feature>
<feature type="domain" description="C3H1-type" evidence="14">
    <location>
        <begin position="75"/>
        <end position="102"/>
    </location>
</feature>
<dbReference type="SMART" id="SM00356">
    <property type="entry name" value="ZnF_C3H1"/>
    <property type="match status" value="5"/>
</dbReference>
<evidence type="ECO:0000256" key="7">
    <source>
        <dbReference type="ARBA" id="ARBA00022833"/>
    </source>
</evidence>
<comment type="function">
    <text evidence="10 12">Component of the cleavage factor I (CF I) involved in pre-mRNA 3'-end processing.</text>
</comment>
<feature type="zinc finger region" description="C3H1-type" evidence="11">
    <location>
        <begin position="46"/>
        <end position="73"/>
    </location>
</feature>
<feature type="compositionally biased region" description="Basic residues" evidence="13">
    <location>
        <begin position="234"/>
        <end position="243"/>
    </location>
</feature>
<feature type="region of interest" description="Disordered" evidence="13">
    <location>
        <begin position="287"/>
        <end position="325"/>
    </location>
</feature>
<dbReference type="Proteomes" id="UP000192927">
    <property type="component" value="Unassembled WGS sequence"/>
</dbReference>
<evidence type="ECO:0000256" key="4">
    <source>
        <dbReference type="ARBA" id="ARBA00022723"/>
    </source>
</evidence>
<dbReference type="GO" id="GO:0008270">
    <property type="term" value="F:zinc ion binding"/>
    <property type="evidence" value="ECO:0007669"/>
    <property type="project" value="UniProtKB-KW"/>
</dbReference>
<feature type="compositionally biased region" description="Basic and acidic residues" evidence="13">
    <location>
        <begin position="193"/>
        <end position="233"/>
    </location>
</feature>
<dbReference type="PROSITE" id="PS50103">
    <property type="entry name" value="ZF_C3H1"/>
    <property type="match status" value="5"/>
</dbReference>
<comment type="similarity">
    <text evidence="2 12">Belongs to the CPSF4/YTH1 family.</text>
</comment>
<evidence type="ECO:0000256" key="9">
    <source>
        <dbReference type="ARBA" id="ARBA00023242"/>
    </source>
</evidence>
<keyword evidence="4 11" id="KW-0479">Metal-binding</keyword>
<evidence type="ECO:0000256" key="8">
    <source>
        <dbReference type="ARBA" id="ARBA00022884"/>
    </source>
</evidence>
<feature type="zinc finger region" description="C3H1-type" evidence="11">
    <location>
        <begin position="75"/>
        <end position="102"/>
    </location>
</feature>
<feature type="domain" description="C3H1-type" evidence="14">
    <location>
        <begin position="46"/>
        <end position="73"/>
    </location>
</feature>
<keyword evidence="7 11" id="KW-0862">Zinc</keyword>
<dbReference type="EMBL" id="FWEW01003623">
    <property type="protein sequence ID" value="SLM40036.1"/>
    <property type="molecule type" value="Genomic_DNA"/>
</dbReference>
<dbReference type="InterPro" id="IPR045348">
    <property type="entry name" value="CPSF4/Yth1"/>
</dbReference>
<evidence type="ECO:0000256" key="1">
    <source>
        <dbReference type="ARBA" id="ARBA00004123"/>
    </source>
</evidence>
<reference evidence="16" key="1">
    <citation type="submission" date="2017-03" db="EMBL/GenBank/DDBJ databases">
        <authorList>
            <person name="Sharma R."/>
            <person name="Thines M."/>
        </authorList>
    </citation>
    <scope>NUCLEOTIDE SEQUENCE [LARGE SCALE GENOMIC DNA]</scope>
</reference>
<evidence type="ECO:0000313" key="15">
    <source>
        <dbReference type="EMBL" id="SLM40036.1"/>
    </source>
</evidence>
<comment type="subcellular location">
    <subcellularLocation>
        <location evidence="1 12">Nucleus</location>
    </subcellularLocation>
</comment>
<feature type="zinc finger region" description="C3H1-type" evidence="11">
    <location>
        <begin position="103"/>
        <end position="131"/>
    </location>
</feature>
<evidence type="ECO:0000256" key="3">
    <source>
        <dbReference type="ARBA" id="ARBA00022664"/>
    </source>
</evidence>
<proteinExistence type="inferred from homology"/>
<evidence type="ECO:0000256" key="2">
    <source>
        <dbReference type="ARBA" id="ARBA00008907"/>
    </source>
</evidence>
<dbReference type="GO" id="GO:0003723">
    <property type="term" value="F:RNA binding"/>
    <property type="evidence" value="ECO:0007669"/>
    <property type="project" value="UniProtKB-UniRule"/>
</dbReference>
<protein>
    <recommendedName>
        <fullName evidence="12">mRNA 3'-end-processing protein</fullName>
    </recommendedName>
</protein>
<dbReference type="InterPro" id="IPR036855">
    <property type="entry name" value="Znf_CCCH_sf"/>
</dbReference>
<evidence type="ECO:0000259" key="14">
    <source>
        <dbReference type="PROSITE" id="PS50103"/>
    </source>
</evidence>
<dbReference type="SUPFAM" id="SSF90229">
    <property type="entry name" value="CCCH zinc finger"/>
    <property type="match status" value="1"/>
</dbReference>
<dbReference type="AlphaFoldDB" id="A0A1W5DAA2"/>
<evidence type="ECO:0000256" key="12">
    <source>
        <dbReference type="RuleBase" id="RU369008"/>
    </source>
</evidence>